<evidence type="ECO:0000313" key="1">
    <source>
        <dbReference type="EMBL" id="SVA63255.1"/>
    </source>
</evidence>
<gene>
    <name evidence="1" type="ORF">METZ01_LOCUS116109</name>
</gene>
<sequence length="424" mass="47001">MKKTMCALLGLITLTAFAVSTIHAKDLKMTGWPYKPDTVTENLGVFKTQSGISSKFLPIPSDSYHDKMVSDFATGTDFDVVYVRDNFLAEWASAGWLHPIQNMPGFDQYRKDLSQASIDQLSVDGNVYGLPYYAGMMAFAYNADHLKKAGINAPPKTWSELLEQAKKVKAAGISNKPITLQLKKGNYIIITLEVIAAGFGGTMFDSKHNPTFQKAGSAFWSAMEWTRKGLKAGLIDEASLSSGDHDVVNMLSAGSHTFTIVADYNLKSMNDPEKSKNAGKFKNALIPGNGKTRSGTTSYVRLYSITADSKDKASSWKLLQFLGGRDANNEYFVAKKWALNDGLGFAQLPLYDDPDIRNSLGKWTNPDVMAEQSKYSVNRGYRFLPHFSDWQTETWAELQEMLMGDDYLGGELEKLAATWEDLRG</sequence>
<organism evidence="1">
    <name type="scientific">marine metagenome</name>
    <dbReference type="NCBI Taxonomy" id="408172"/>
    <lineage>
        <taxon>unclassified sequences</taxon>
        <taxon>metagenomes</taxon>
        <taxon>ecological metagenomes</taxon>
    </lineage>
</organism>
<dbReference type="InterPro" id="IPR050490">
    <property type="entry name" value="Bact_solute-bd_prot1"/>
</dbReference>
<dbReference type="InterPro" id="IPR006059">
    <property type="entry name" value="SBP"/>
</dbReference>
<protein>
    <submittedName>
        <fullName evidence="1">Uncharacterized protein</fullName>
    </submittedName>
</protein>
<dbReference type="Gene3D" id="3.40.190.10">
    <property type="entry name" value="Periplasmic binding protein-like II"/>
    <property type="match status" value="2"/>
</dbReference>
<name>A0A381XET9_9ZZZZ</name>
<dbReference type="AlphaFoldDB" id="A0A381XET9"/>
<dbReference type="SUPFAM" id="SSF53850">
    <property type="entry name" value="Periplasmic binding protein-like II"/>
    <property type="match status" value="1"/>
</dbReference>
<dbReference type="EMBL" id="UINC01014921">
    <property type="protein sequence ID" value="SVA63255.1"/>
    <property type="molecule type" value="Genomic_DNA"/>
</dbReference>
<dbReference type="PANTHER" id="PTHR43649:SF12">
    <property type="entry name" value="DIACETYLCHITOBIOSE BINDING PROTEIN DASA"/>
    <property type="match status" value="1"/>
</dbReference>
<dbReference type="Pfam" id="PF01547">
    <property type="entry name" value="SBP_bac_1"/>
    <property type="match status" value="1"/>
</dbReference>
<reference evidence="1" key="1">
    <citation type="submission" date="2018-05" db="EMBL/GenBank/DDBJ databases">
        <authorList>
            <person name="Lanie J.A."/>
            <person name="Ng W.-L."/>
            <person name="Kazmierczak K.M."/>
            <person name="Andrzejewski T.M."/>
            <person name="Davidsen T.M."/>
            <person name="Wayne K.J."/>
            <person name="Tettelin H."/>
            <person name="Glass J.I."/>
            <person name="Rusch D."/>
            <person name="Podicherti R."/>
            <person name="Tsui H.-C.T."/>
            <person name="Winkler M.E."/>
        </authorList>
    </citation>
    <scope>NUCLEOTIDE SEQUENCE</scope>
</reference>
<proteinExistence type="predicted"/>
<dbReference type="PANTHER" id="PTHR43649">
    <property type="entry name" value="ARABINOSE-BINDING PROTEIN-RELATED"/>
    <property type="match status" value="1"/>
</dbReference>
<accession>A0A381XET9</accession>